<sequence length="663" mass="72113">MVGNRRVDLQNLGLFLITTITFLPPSPPRKPNLPKPKLRPTPLPYNPFLGLDTLNDHLNRGSHIQLRNQAESKLSRDQAERTLVLSHERQPSGEPLPPPPAHHNPNAVAERFPALSPTEATEDRRYSPFKGNPPLRPSQALNSRRRFEFRSQANPTTPMHSKIRAPQAAVAQVRNTSPIISVAISNVNGGQVRGMHALHCQTALAAAENTQFNSMRLEQVNDSYPPPETIPSPLTPGICGGGSEVDADVVSDERGRVDVGVDESEDEDEELPIDDVVEKYADVGVTRDGVEATVVSVCVWIVGLIPGSWVGECGATTGGTVVGLKRRLWTGTPAADTFLAPKGLGLLLLKLNGLAKPLLREAGASTDTCSSACESSMDARMDAAESRTDGTDCSSCSVDFARDTRWGLGGWWGSVGGEGITGGSISRSKIADEDERLWLSCQIGKGTCEPRLEVIWRKSTAGGEWARRVAVELISGGMRNKEEEDLRERDSGDDAMMVDDGWMFVVVVDMEDVLCSFHAISYLPGTQLAIDSSIYRQSRRRDIIYQTQQTSTSFLAQLVERVTSNDEPAPSTGYLGLSFNLLEGTSHPTRESLRITAVVPSCMWRPTLRISLSLTLSQAFPPATALSRSSAHHYIGGHAIHTVTTSGKLVVRIGSSYLRRVFV</sequence>
<protein>
    <submittedName>
        <fullName evidence="2">Predicted protein</fullName>
    </submittedName>
</protein>
<organism evidence="3">
    <name type="scientific">Laccaria bicolor (strain S238N-H82 / ATCC MYA-4686)</name>
    <name type="common">Bicoloured deceiver</name>
    <name type="synonym">Laccaria laccata var. bicolor</name>
    <dbReference type="NCBI Taxonomy" id="486041"/>
    <lineage>
        <taxon>Eukaryota</taxon>
        <taxon>Fungi</taxon>
        <taxon>Dikarya</taxon>
        <taxon>Basidiomycota</taxon>
        <taxon>Agaricomycotina</taxon>
        <taxon>Agaricomycetes</taxon>
        <taxon>Agaricomycetidae</taxon>
        <taxon>Agaricales</taxon>
        <taxon>Agaricineae</taxon>
        <taxon>Hydnangiaceae</taxon>
        <taxon>Laccaria</taxon>
    </lineage>
</organism>
<dbReference type="HOGENOM" id="CLU_413914_0_0_1"/>
<dbReference type="RefSeq" id="XP_001881415.1">
    <property type="nucleotide sequence ID" value="XM_001881380.1"/>
</dbReference>
<dbReference type="InParanoid" id="B0DBU9"/>
<evidence type="ECO:0000313" key="2">
    <source>
        <dbReference type="EMBL" id="EDR07626.1"/>
    </source>
</evidence>
<proteinExistence type="predicted"/>
<dbReference type="KEGG" id="lbc:LACBIDRAFT_327480"/>
<dbReference type="GeneID" id="6077182"/>
<dbReference type="AlphaFoldDB" id="B0DBU9"/>
<gene>
    <name evidence="2" type="ORF">LACBIDRAFT_327480</name>
</gene>
<name>B0DBU9_LACBS</name>
<evidence type="ECO:0000313" key="3">
    <source>
        <dbReference type="Proteomes" id="UP000001194"/>
    </source>
</evidence>
<evidence type="ECO:0000256" key="1">
    <source>
        <dbReference type="SAM" id="MobiDB-lite"/>
    </source>
</evidence>
<dbReference type="Proteomes" id="UP000001194">
    <property type="component" value="Unassembled WGS sequence"/>
</dbReference>
<feature type="region of interest" description="Disordered" evidence="1">
    <location>
        <begin position="86"/>
        <end position="144"/>
    </location>
</feature>
<dbReference type="EMBL" id="DS547103">
    <property type="protein sequence ID" value="EDR07626.1"/>
    <property type="molecule type" value="Genomic_DNA"/>
</dbReference>
<accession>B0DBU9</accession>
<keyword evidence="3" id="KW-1185">Reference proteome</keyword>
<reference evidence="2 3" key="1">
    <citation type="journal article" date="2008" name="Nature">
        <title>The genome of Laccaria bicolor provides insights into mycorrhizal symbiosis.</title>
        <authorList>
            <person name="Martin F."/>
            <person name="Aerts A."/>
            <person name="Ahren D."/>
            <person name="Brun A."/>
            <person name="Danchin E.G.J."/>
            <person name="Duchaussoy F."/>
            <person name="Gibon J."/>
            <person name="Kohler A."/>
            <person name="Lindquist E."/>
            <person name="Pereda V."/>
            <person name="Salamov A."/>
            <person name="Shapiro H.J."/>
            <person name="Wuyts J."/>
            <person name="Blaudez D."/>
            <person name="Buee M."/>
            <person name="Brokstein P."/>
            <person name="Canbaeck B."/>
            <person name="Cohen D."/>
            <person name="Courty P.E."/>
            <person name="Coutinho P.M."/>
            <person name="Delaruelle C."/>
            <person name="Detter J.C."/>
            <person name="Deveau A."/>
            <person name="DiFazio S."/>
            <person name="Duplessis S."/>
            <person name="Fraissinet-Tachet L."/>
            <person name="Lucic E."/>
            <person name="Frey-Klett P."/>
            <person name="Fourrey C."/>
            <person name="Feussner I."/>
            <person name="Gay G."/>
            <person name="Grimwood J."/>
            <person name="Hoegger P.J."/>
            <person name="Jain P."/>
            <person name="Kilaru S."/>
            <person name="Labbe J."/>
            <person name="Lin Y.C."/>
            <person name="Legue V."/>
            <person name="Le Tacon F."/>
            <person name="Marmeisse R."/>
            <person name="Melayah D."/>
            <person name="Montanini B."/>
            <person name="Muratet M."/>
            <person name="Nehls U."/>
            <person name="Niculita-Hirzel H."/>
            <person name="Oudot-Le Secq M.P."/>
            <person name="Peter M."/>
            <person name="Quesneville H."/>
            <person name="Rajashekar B."/>
            <person name="Reich M."/>
            <person name="Rouhier N."/>
            <person name="Schmutz J."/>
            <person name="Yin T."/>
            <person name="Chalot M."/>
            <person name="Henrissat B."/>
            <person name="Kuees U."/>
            <person name="Lucas S."/>
            <person name="Van de Peer Y."/>
            <person name="Podila G.K."/>
            <person name="Polle A."/>
            <person name="Pukkila P.J."/>
            <person name="Richardson P.M."/>
            <person name="Rouze P."/>
            <person name="Sanders I.R."/>
            <person name="Stajich J.E."/>
            <person name="Tunlid A."/>
            <person name="Tuskan G."/>
            <person name="Grigoriev I.V."/>
        </authorList>
    </citation>
    <scope>NUCLEOTIDE SEQUENCE [LARGE SCALE GENOMIC DNA]</scope>
    <source>
        <strain evidence="3">S238N-H82 / ATCC MYA-4686</strain>
    </source>
</reference>